<evidence type="ECO:0000313" key="6">
    <source>
        <dbReference type="Proteomes" id="UP000005408"/>
    </source>
</evidence>
<dbReference type="PANTHER" id="PTHR15427:SF33">
    <property type="entry name" value="COLLAGEN IV NC1 DOMAIN-CONTAINING PROTEIN"/>
    <property type="match status" value="1"/>
</dbReference>
<evidence type="ECO:0000313" key="5">
    <source>
        <dbReference type="EnsemblMetazoa" id="G19542.1:cds"/>
    </source>
</evidence>
<feature type="coiled-coil region" evidence="3">
    <location>
        <begin position="4"/>
        <end position="38"/>
    </location>
</feature>
<dbReference type="EnsemblMetazoa" id="G19542.1">
    <property type="protein sequence ID" value="G19542.1:cds"/>
    <property type="gene ID" value="G19542"/>
</dbReference>
<feature type="domain" description="C1q" evidence="4">
    <location>
        <begin position="167"/>
        <end position="299"/>
    </location>
</feature>
<dbReference type="SUPFAM" id="SSF49842">
    <property type="entry name" value="TNF-like"/>
    <property type="match status" value="2"/>
</dbReference>
<dbReference type="PANTHER" id="PTHR15427">
    <property type="entry name" value="EMILIN ELASTIN MICROFIBRIL INTERFACE-LOCATED PROTEIN ELASTIN MICROFIBRIL INTERFACER"/>
    <property type="match status" value="1"/>
</dbReference>
<sequence length="299" mass="32913">MLLRKASKDEIELLRNQIQQLRQDLAAQKVINSELRTELYHSQFRRATNCSNSHRPVVFQARLSSSIYPLGFNQIITYDSTVTNEGNAYDALTGIFEATVGGLYQFMATMWSEDGYNVDFQMMFNGAEVCAGRATSTNQSMGICSAILQVPNGGRVFVRHKGTTGNISNPVIAFSAYLSGSITPVGIYEAFVYDHVTLNEGNAYNAHVGRFQAPVAGIYHFVATAQSQTSDSLKFELVRDRALLCRGEGTQSTGTCVSTVHLNANADVWVRHYSQYSNNGNTVYGDGYAVFTGHLIHAD</sequence>
<dbReference type="Pfam" id="PF00386">
    <property type="entry name" value="C1q"/>
    <property type="match status" value="1"/>
</dbReference>
<dbReference type="AlphaFoldDB" id="A0A8W8JNH7"/>
<accession>A0A8W8JNH7</accession>
<dbReference type="InterPro" id="IPR001073">
    <property type="entry name" value="C1q_dom"/>
</dbReference>
<comment type="subcellular location">
    <subcellularLocation>
        <location evidence="1">Secreted</location>
    </subcellularLocation>
</comment>
<dbReference type="InterPro" id="IPR050392">
    <property type="entry name" value="Collagen/C1q_domain"/>
</dbReference>
<reference evidence="5" key="1">
    <citation type="submission" date="2022-08" db="UniProtKB">
        <authorList>
            <consortium name="EnsemblMetazoa"/>
        </authorList>
    </citation>
    <scope>IDENTIFICATION</scope>
    <source>
        <strain evidence="5">05x7-T-G4-1.051#20</strain>
    </source>
</reference>
<organism evidence="5 6">
    <name type="scientific">Magallana gigas</name>
    <name type="common">Pacific oyster</name>
    <name type="synonym">Crassostrea gigas</name>
    <dbReference type="NCBI Taxonomy" id="29159"/>
    <lineage>
        <taxon>Eukaryota</taxon>
        <taxon>Metazoa</taxon>
        <taxon>Spiralia</taxon>
        <taxon>Lophotrochozoa</taxon>
        <taxon>Mollusca</taxon>
        <taxon>Bivalvia</taxon>
        <taxon>Autobranchia</taxon>
        <taxon>Pteriomorphia</taxon>
        <taxon>Ostreida</taxon>
        <taxon>Ostreoidea</taxon>
        <taxon>Ostreidae</taxon>
        <taxon>Magallana</taxon>
    </lineage>
</organism>
<proteinExistence type="predicted"/>
<dbReference type="Proteomes" id="UP000005408">
    <property type="component" value="Unassembled WGS sequence"/>
</dbReference>
<evidence type="ECO:0000256" key="1">
    <source>
        <dbReference type="ARBA" id="ARBA00004613"/>
    </source>
</evidence>
<dbReference type="SMART" id="SM00110">
    <property type="entry name" value="C1Q"/>
    <property type="match status" value="1"/>
</dbReference>
<evidence type="ECO:0000256" key="3">
    <source>
        <dbReference type="SAM" id="Coils"/>
    </source>
</evidence>
<dbReference type="InterPro" id="IPR008983">
    <property type="entry name" value="Tumour_necrosis_fac-like_dom"/>
</dbReference>
<dbReference type="Gene3D" id="2.60.120.40">
    <property type="match status" value="2"/>
</dbReference>
<evidence type="ECO:0000256" key="2">
    <source>
        <dbReference type="ARBA" id="ARBA00022525"/>
    </source>
</evidence>
<dbReference type="GO" id="GO:0005581">
    <property type="term" value="C:collagen trimer"/>
    <property type="evidence" value="ECO:0007669"/>
    <property type="project" value="UniProtKB-KW"/>
</dbReference>
<dbReference type="PROSITE" id="PS50871">
    <property type="entry name" value="C1Q"/>
    <property type="match status" value="1"/>
</dbReference>
<keyword evidence="3" id="KW-0175">Coiled coil</keyword>
<name>A0A8W8JNH7_MAGGI</name>
<keyword evidence="2" id="KW-0964">Secreted</keyword>
<evidence type="ECO:0000259" key="4">
    <source>
        <dbReference type="PROSITE" id="PS50871"/>
    </source>
</evidence>
<keyword evidence="6" id="KW-1185">Reference proteome</keyword>
<protein>
    <recommendedName>
        <fullName evidence="4">C1q domain-containing protein</fullName>
    </recommendedName>
</protein>